<evidence type="ECO:0000313" key="4">
    <source>
        <dbReference type="Proteomes" id="UP000078284"/>
    </source>
</evidence>
<reference evidence="4" key="1">
    <citation type="journal article" date="2016" name="Proc. Natl. Acad. Sci. U.S.A.">
        <title>Chromosome-level assembly of Arabidopsis thaliana Ler reveals the extent of translocation and inversion polymorphisms.</title>
        <authorList>
            <person name="Zapata L."/>
            <person name="Ding J."/>
            <person name="Willing E.M."/>
            <person name="Hartwig B."/>
            <person name="Bezdan D."/>
            <person name="Jiao W.B."/>
            <person name="Patel V."/>
            <person name="Velikkakam James G."/>
            <person name="Koornneef M."/>
            <person name="Ossowski S."/>
            <person name="Schneeberger K."/>
        </authorList>
    </citation>
    <scope>NUCLEOTIDE SEQUENCE [LARGE SCALE GENOMIC DNA]</scope>
    <source>
        <strain evidence="4">cv. Landsberg erecta</strain>
    </source>
</reference>
<evidence type="ECO:0000313" key="3">
    <source>
        <dbReference type="EMBL" id="OAO98993.1"/>
    </source>
</evidence>
<name>A0A178UZR7_ARATH</name>
<protein>
    <recommendedName>
        <fullName evidence="2">Arabidopsis retrotransposon Orf1 C-terminal domain-containing protein</fullName>
    </recommendedName>
</protein>
<feature type="domain" description="Arabidopsis retrotransposon Orf1 C-terminal" evidence="2">
    <location>
        <begin position="46"/>
        <end position="167"/>
    </location>
</feature>
<dbReference type="AlphaFoldDB" id="A0A178UZR7"/>
<evidence type="ECO:0000256" key="1">
    <source>
        <dbReference type="SAM" id="MobiDB-lite"/>
    </source>
</evidence>
<comment type="caution">
    <text evidence="3">The sequence shown here is derived from an EMBL/GenBank/DDBJ whole genome shotgun (WGS) entry which is preliminary data.</text>
</comment>
<feature type="region of interest" description="Disordered" evidence="1">
    <location>
        <begin position="1"/>
        <end position="34"/>
    </location>
</feature>
<evidence type="ECO:0000259" key="2">
    <source>
        <dbReference type="Pfam" id="PF03078"/>
    </source>
</evidence>
<feature type="region of interest" description="Disordered" evidence="1">
    <location>
        <begin position="295"/>
        <end position="314"/>
    </location>
</feature>
<organism evidence="3 4">
    <name type="scientific">Arabidopsis thaliana</name>
    <name type="common">Mouse-ear cress</name>
    <dbReference type="NCBI Taxonomy" id="3702"/>
    <lineage>
        <taxon>Eukaryota</taxon>
        <taxon>Viridiplantae</taxon>
        <taxon>Streptophyta</taxon>
        <taxon>Embryophyta</taxon>
        <taxon>Tracheophyta</taxon>
        <taxon>Spermatophyta</taxon>
        <taxon>Magnoliopsida</taxon>
        <taxon>eudicotyledons</taxon>
        <taxon>Gunneridae</taxon>
        <taxon>Pentapetalae</taxon>
        <taxon>rosids</taxon>
        <taxon>malvids</taxon>
        <taxon>Brassicales</taxon>
        <taxon>Brassicaceae</taxon>
        <taxon>Camelineae</taxon>
        <taxon>Arabidopsis</taxon>
    </lineage>
</organism>
<feature type="compositionally biased region" description="Polar residues" evidence="1">
    <location>
        <begin position="302"/>
        <end position="314"/>
    </location>
</feature>
<sequence>MGKSNEVAGTSRPRRSTSAPGLKEDPNKRPVTGEWDDHDTQCLAAMKHIKILPIRVAKHSVLSSLGLLEDVTTVFQTLGMGRLWRLEYYVYPKYVRDFKATCRVTYRNPMEPRASEGTLTFFVNMKHYTKSLFEVCDMYGFTKGESIAFAKLSSAVANAFWGKIARGSYKTELPMHFYSIKHLPEPNANVAAILCDAFMKMKITAPTSASQSLSIGIALTPLFLRCDLDLSKTTIKKNNITMNKIWRAISQIKLCVCVRGSKTVGDRHMVPPIDVARPSRTSDVSPYGSLVARLSRSRRQPIEQSLSESPSQDR</sequence>
<dbReference type="Proteomes" id="UP000078284">
    <property type="component" value="Chromosome 4"/>
</dbReference>
<dbReference type="InterPro" id="IPR004312">
    <property type="entry name" value="ATHILA_Orf1_C"/>
</dbReference>
<dbReference type="Pfam" id="PF03078">
    <property type="entry name" value="ATHILA"/>
    <property type="match status" value="1"/>
</dbReference>
<accession>A0A178UZR7</accession>
<dbReference type="EMBL" id="LUHQ01000004">
    <property type="protein sequence ID" value="OAO98993.1"/>
    <property type="molecule type" value="Genomic_DNA"/>
</dbReference>
<proteinExistence type="predicted"/>
<gene>
    <name evidence="3" type="ordered locus">AXX17_At4g07750</name>
</gene>
<feature type="region of interest" description="Disordered" evidence="1">
    <location>
        <begin position="268"/>
        <end position="287"/>
    </location>
</feature>